<proteinExistence type="predicted"/>
<keyword evidence="4" id="KW-1185">Reference proteome</keyword>
<feature type="region of interest" description="Disordered" evidence="1">
    <location>
        <begin position="119"/>
        <end position="139"/>
    </location>
</feature>
<accession>A0A8J2ZB57</accession>
<dbReference type="InterPro" id="IPR036873">
    <property type="entry name" value="Rhodanese-like_dom_sf"/>
</dbReference>
<sequence length="139" mass="15110">MGAGVPDIPPRAAWEALRDDPQAALVDVRTEAEWTFVGLPDLGAAGKQPVLVQWQLYPSMQLNGHFVEQLRKAGLTPLHKLYFLCRSGARSLAAAQAAQAAGFPHAFNIADGFEGPVDEEGHRGTRGGWKAEGLPWRQR</sequence>
<dbReference type="PANTHER" id="PTHR47377:SF1">
    <property type="entry name" value="RHODANESE-LIKE DOMAIN-CONTAINING PROTEIN 4, CHLOROPLASTIC"/>
    <property type="match status" value="1"/>
</dbReference>
<dbReference type="SUPFAM" id="SSF52821">
    <property type="entry name" value="Rhodanese/Cell cycle control phosphatase"/>
    <property type="match status" value="1"/>
</dbReference>
<evidence type="ECO:0000259" key="2">
    <source>
        <dbReference type="PROSITE" id="PS50206"/>
    </source>
</evidence>
<dbReference type="AlphaFoldDB" id="A0A8J2ZB57"/>
<dbReference type="EMBL" id="BMKS01000004">
    <property type="protein sequence ID" value="GGG30297.1"/>
    <property type="molecule type" value="Genomic_DNA"/>
</dbReference>
<evidence type="ECO:0000256" key="1">
    <source>
        <dbReference type="SAM" id="MobiDB-lite"/>
    </source>
</evidence>
<name>A0A8J2ZB57_9PROT</name>
<protein>
    <recommendedName>
        <fullName evidence="2">Rhodanese domain-containing protein</fullName>
    </recommendedName>
</protein>
<dbReference type="Pfam" id="PF00581">
    <property type="entry name" value="Rhodanese"/>
    <property type="match status" value="1"/>
</dbReference>
<organism evidence="3 4">
    <name type="scientific">Caldovatus sediminis</name>
    <dbReference type="NCBI Taxonomy" id="2041189"/>
    <lineage>
        <taxon>Bacteria</taxon>
        <taxon>Pseudomonadati</taxon>
        <taxon>Pseudomonadota</taxon>
        <taxon>Alphaproteobacteria</taxon>
        <taxon>Acetobacterales</taxon>
        <taxon>Roseomonadaceae</taxon>
        <taxon>Caldovatus</taxon>
    </lineage>
</organism>
<dbReference type="InterPro" id="IPR001763">
    <property type="entry name" value="Rhodanese-like_dom"/>
</dbReference>
<dbReference type="PROSITE" id="PS50206">
    <property type="entry name" value="RHODANESE_3"/>
    <property type="match status" value="1"/>
</dbReference>
<gene>
    <name evidence="3" type="ORF">GCM10010964_17800</name>
</gene>
<dbReference type="SMART" id="SM00450">
    <property type="entry name" value="RHOD"/>
    <property type="match status" value="1"/>
</dbReference>
<dbReference type="PANTHER" id="PTHR47377">
    <property type="entry name" value="RHODANESE-LIKE DOMAIN-CONTAINING PROTEIN 4, CHLOROPLASTIC"/>
    <property type="match status" value="1"/>
</dbReference>
<evidence type="ECO:0000313" key="3">
    <source>
        <dbReference type="EMBL" id="GGG30297.1"/>
    </source>
</evidence>
<reference evidence="3 4" key="1">
    <citation type="journal article" date="2014" name="Int. J. Syst. Evol. Microbiol.">
        <title>Complete genome sequence of Corynebacterium casei LMG S-19264T (=DSM 44701T), isolated from a smear-ripened cheese.</title>
        <authorList>
            <consortium name="US DOE Joint Genome Institute (JGI-PGF)"/>
            <person name="Walter F."/>
            <person name="Albersmeier A."/>
            <person name="Kalinowski J."/>
            <person name="Ruckert C."/>
        </authorList>
    </citation>
    <scope>NUCLEOTIDE SEQUENCE [LARGE SCALE GENOMIC DNA]</scope>
    <source>
        <strain evidence="3 4">CGMCC 1.16330</strain>
    </source>
</reference>
<dbReference type="InterPro" id="IPR044240">
    <property type="entry name" value="STR4-like"/>
</dbReference>
<evidence type="ECO:0000313" key="4">
    <source>
        <dbReference type="Proteomes" id="UP000597507"/>
    </source>
</evidence>
<comment type="caution">
    <text evidence="3">The sequence shown here is derived from an EMBL/GenBank/DDBJ whole genome shotgun (WGS) entry which is preliminary data.</text>
</comment>
<dbReference type="RefSeq" id="WP_188899655.1">
    <property type="nucleotide sequence ID" value="NZ_BMKS01000004.1"/>
</dbReference>
<feature type="domain" description="Rhodanese" evidence="2">
    <location>
        <begin position="19"/>
        <end position="125"/>
    </location>
</feature>
<dbReference type="Proteomes" id="UP000597507">
    <property type="component" value="Unassembled WGS sequence"/>
</dbReference>
<dbReference type="Gene3D" id="3.40.250.10">
    <property type="entry name" value="Rhodanese-like domain"/>
    <property type="match status" value="1"/>
</dbReference>